<sequence length="686" mass="78624">MQTKKKRIRIKTKIFVPLVFIIAVLFTTYFFPRQGSFKYNFNEGRPWQYGLLTAPFDFPVYKPAAQLKAEQDSILEYYEPYFVVDEEIQKSALAEFDADANLKARLAELAPEYKLYVRNKLNEVFDNGIMRSEDYDRIYQSHTQALRLKKGNVAESRKVETFFTIRSAYEKVLNDVPSSIDADILKAANINEYIHENVLYDAITSEKAQNEFIQQVDISHGMVQRGQRIIDQGEIVGPQTYNILSSLKRVTEEQSGGTTRNNWMLLGQFMLILFMFGSFYTYLLYFRPAEYRNRKHVVFMVLLIAFFVLLTAITVRFELFSIYIVPYAIVTILIRTFIDSRTALFASLTTIIMSSLMVPFPFEFIVIQIAVAMVSIFMLKELSERSQLIKSSFFILLTYIVVYTGLELYQEGNVNEINWVVLVYFLINFIFIMFSYSLVYLVERSFGFISGVSLVELSNINKPLLKELSEKAPGTFQHSLQVSNLAMAAAAKLGANASLIRTGALYHDIGKMANPAFFTENQAPGMNPHAGLPYEESARIIINHVKDGLKIAQKHNVPQQIIDFIETHHGTSMPKFFYISWKNANPGKETNEADFRYPGPNPFSKETAIMMMADAVEASSRSLPEYTEESLRNLVDKIIDAQVAEGYFKSAPITFKDIQTVKDVFVEKLATMYHSRIAYPELKRPQ</sequence>
<evidence type="ECO:0000256" key="1">
    <source>
        <dbReference type="SAM" id="Phobius"/>
    </source>
</evidence>
<protein>
    <submittedName>
        <fullName evidence="3">Membrane-associated HD superfamily phosphohydrolase</fullName>
    </submittedName>
</protein>
<dbReference type="KEGG" id="psac:PSM36_2548"/>
<dbReference type="AlphaFoldDB" id="A0A1R3T5K1"/>
<feature type="transmembrane region" description="Helical" evidence="1">
    <location>
        <begin position="421"/>
        <end position="442"/>
    </location>
</feature>
<dbReference type="InterPro" id="IPR006675">
    <property type="entry name" value="HDIG_dom"/>
</dbReference>
<dbReference type="SUPFAM" id="SSF109604">
    <property type="entry name" value="HD-domain/PDEase-like"/>
    <property type="match status" value="1"/>
</dbReference>
<dbReference type="Proteomes" id="UP000187464">
    <property type="component" value="Chromosome I"/>
</dbReference>
<feature type="transmembrane region" description="Helical" evidence="1">
    <location>
        <begin position="350"/>
        <end position="379"/>
    </location>
</feature>
<dbReference type="SMART" id="SM00471">
    <property type="entry name" value="HDc"/>
    <property type="match status" value="1"/>
</dbReference>
<dbReference type="PANTHER" id="PTHR36442">
    <property type="entry name" value="CYCLIC-DI-AMP PHOSPHODIESTERASE PGPH"/>
    <property type="match status" value="1"/>
</dbReference>
<keyword evidence="3" id="KW-0378">Hydrolase</keyword>
<dbReference type="InterPro" id="IPR006674">
    <property type="entry name" value="HD_domain"/>
</dbReference>
<proteinExistence type="predicted"/>
<dbReference type="Pfam" id="PF07697">
    <property type="entry name" value="7TMR-HDED"/>
    <property type="match status" value="1"/>
</dbReference>
<keyword evidence="1" id="KW-1133">Transmembrane helix</keyword>
<reference evidence="3 4" key="1">
    <citation type="submission" date="2016-08" db="EMBL/GenBank/DDBJ databases">
        <authorList>
            <person name="Seilhamer J.J."/>
        </authorList>
    </citation>
    <scope>NUCLEOTIDE SEQUENCE [LARGE SCALE GENOMIC DNA]</scope>
    <source>
        <strain evidence="3">M3/6</strain>
    </source>
</reference>
<feature type="domain" description="HD" evidence="2">
    <location>
        <begin position="475"/>
        <end position="619"/>
    </location>
</feature>
<feature type="transmembrane region" description="Helical" evidence="1">
    <location>
        <begin position="12"/>
        <end position="31"/>
    </location>
</feature>
<dbReference type="InterPro" id="IPR052722">
    <property type="entry name" value="PgpH_phosphodiesterase"/>
</dbReference>
<dbReference type="Pfam" id="PF01966">
    <property type="entry name" value="HD"/>
    <property type="match status" value="1"/>
</dbReference>
<feature type="transmembrane region" description="Helical" evidence="1">
    <location>
        <begin position="391"/>
        <end position="409"/>
    </location>
</feature>
<dbReference type="CDD" id="cd00077">
    <property type="entry name" value="HDc"/>
    <property type="match status" value="1"/>
</dbReference>
<dbReference type="InterPro" id="IPR011621">
    <property type="entry name" value="Metal-dep_PHydrolase_7TM_intra"/>
</dbReference>
<dbReference type="PANTHER" id="PTHR36442:SF1">
    <property type="entry name" value="CYCLIC-DI-AMP PHOSPHODIESTERASE PGPH"/>
    <property type="match status" value="1"/>
</dbReference>
<gene>
    <name evidence="3" type="ORF">PSM36_2548</name>
</gene>
<feature type="transmembrane region" description="Helical" evidence="1">
    <location>
        <begin position="263"/>
        <end position="285"/>
    </location>
</feature>
<evidence type="ECO:0000313" key="4">
    <source>
        <dbReference type="Proteomes" id="UP000187464"/>
    </source>
</evidence>
<name>A0A1R3T5K1_9BACT</name>
<dbReference type="Pfam" id="PF07698">
    <property type="entry name" value="7TM-7TMR_HD"/>
    <property type="match status" value="1"/>
</dbReference>
<dbReference type="Gene3D" id="1.10.3210.10">
    <property type="entry name" value="Hypothetical protein af1432"/>
    <property type="match status" value="1"/>
</dbReference>
<dbReference type="InterPro" id="IPR003607">
    <property type="entry name" value="HD/PDEase_dom"/>
</dbReference>
<keyword evidence="1" id="KW-0812">Transmembrane</keyword>
<evidence type="ECO:0000259" key="2">
    <source>
        <dbReference type="PROSITE" id="PS51831"/>
    </source>
</evidence>
<keyword evidence="4" id="KW-1185">Reference proteome</keyword>
<dbReference type="STRING" id="1642647.PSM36_2548"/>
<dbReference type="RefSeq" id="WP_076931189.1">
    <property type="nucleotide sequence ID" value="NZ_LT605205.1"/>
</dbReference>
<dbReference type="PROSITE" id="PS51831">
    <property type="entry name" value="HD"/>
    <property type="match status" value="1"/>
</dbReference>
<organism evidence="3 4">
    <name type="scientific">Proteiniphilum saccharofermentans</name>
    <dbReference type="NCBI Taxonomy" id="1642647"/>
    <lineage>
        <taxon>Bacteria</taxon>
        <taxon>Pseudomonadati</taxon>
        <taxon>Bacteroidota</taxon>
        <taxon>Bacteroidia</taxon>
        <taxon>Bacteroidales</taxon>
        <taxon>Dysgonomonadaceae</taxon>
        <taxon>Proteiniphilum</taxon>
    </lineage>
</organism>
<accession>A0A1R3T5K1</accession>
<dbReference type="NCBIfam" id="TIGR00277">
    <property type="entry name" value="HDIG"/>
    <property type="match status" value="1"/>
</dbReference>
<dbReference type="InterPro" id="IPR011624">
    <property type="entry name" value="Metal-dep_PHydrolase_7TM_extra"/>
</dbReference>
<feature type="transmembrane region" description="Helical" evidence="1">
    <location>
        <begin position="320"/>
        <end position="338"/>
    </location>
</feature>
<evidence type="ECO:0000313" key="3">
    <source>
        <dbReference type="EMBL" id="SCD21349.1"/>
    </source>
</evidence>
<dbReference type="EMBL" id="LT605205">
    <property type="protein sequence ID" value="SCD21349.1"/>
    <property type="molecule type" value="Genomic_DNA"/>
</dbReference>
<feature type="transmembrane region" description="Helical" evidence="1">
    <location>
        <begin position="297"/>
        <end position="314"/>
    </location>
</feature>
<dbReference type="GO" id="GO:0016787">
    <property type="term" value="F:hydrolase activity"/>
    <property type="evidence" value="ECO:0007669"/>
    <property type="project" value="UniProtKB-KW"/>
</dbReference>
<keyword evidence="1" id="KW-0472">Membrane</keyword>